<dbReference type="InParanoid" id="A0A7M7NU87"/>
<evidence type="ECO:0000313" key="1">
    <source>
        <dbReference type="EnsemblMetazoa" id="XP_030841613"/>
    </source>
</evidence>
<organism evidence="1 2">
    <name type="scientific">Strongylocentrotus purpuratus</name>
    <name type="common">Purple sea urchin</name>
    <dbReference type="NCBI Taxonomy" id="7668"/>
    <lineage>
        <taxon>Eukaryota</taxon>
        <taxon>Metazoa</taxon>
        <taxon>Echinodermata</taxon>
        <taxon>Eleutherozoa</taxon>
        <taxon>Echinozoa</taxon>
        <taxon>Echinoidea</taxon>
        <taxon>Euechinoidea</taxon>
        <taxon>Echinacea</taxon>
        <taxon>Camarodonta</taxon>
        <taxon>Echinidea</taxon>
        <taxon>Strongylocentrotidae</taxon>
        <taxon>Strongylocentrotus</taxon>
    </lineage>
</organism>
<reference evidence="2" key="1">
    <citation type="submission" date="2015-02" db="EMBL/GenBank/DDBJ databases">
        <title>Genome sequencing for Strongylocentrotus purpuratus.</title>
        <authorList>
            <person name="Murali S."/>
            <person name="Liu Y."/>
            <person name="Vee V."/>
            <person name="English A."/>
            <person name="Wang M."/>
            <person name="Skinner E."/>
            <person name="Han Y."/>
            <person name="Muzny D.M."/>
            <person name="Worley K.C."/>
            <person name="Gibbs R.A."/>
        </authorList>
    </citation>
    <scope>NUCLEOTIDE SEQUENCE</scope>
</reference>
<proteinExistence type="predicted"/>
<dbReference type="Proteomes" id="UP000007110">
    <property type="component" value="Unassembled WGS sequence"/>
</dbReference>
<dbReference type="GeneID" id="115924073"/>
<reference evidence="1" key="2">
    <citation type="submission" date="2021-01" db="UniProtKB">
        <authorList>
            <consortium name="EnsemblMetazoa"/>
        </authorList>
    </citation>
    <scope>IDENTIFICATION</scope>
</reference>
<sequence length="254" mass="28741">MKTESDIIIYIEFFHKLAQEYSAGRYLASGLDKGRVSTIGFAEVVFDLKEIFQFASGTSVFACQKILASLIDQNSSASFSNRDYLYHPIILDFISEGETCAENSETYLTRFFKDGKLQLRQVTASTVVGFEKLPEFVKKKITTIDISGTTDSPDLFVRLWNSMHTCIHLTHLEMYRHVPPAISPQMEPLYSVNSFTTALQPPADDYAQIMMFLPNIRELIIYCDNFGDLSEFALMTDVLGSYGINLILRPYLVG</sequence>
<dbReference type="AlphaFoldDB" id="A0A7M7NU87"/>
<name>A0A7M7NU87_STRPU</name>
<dbReference type="InterPro" id="IPR052813">
    <property type="entry name" value="CMIP"/>
</dbReference>
<protein>
    <submittedName>
        <fullName evidence="1">Uncharacterized protein</fullName>
    </submittedName>
</protein>
<dbReference type="KEGG" id="spu:115924073"/>
<evidence type="ECO:0000313" key="2">
    <source>
        <dbReference type="Proteomes" id="UP000007110"/>
    </source>
</evidence>
<dbReference type="PANTHER" id="PTHR25480:SF0">
    <property type="entry name" value="C-MAF-INDUCING PROTEIN"/>
    <property type="match status" value="1"/>
</dbReference>
<keyword evidence="2" id="KW-1185">Reference proteome</keyword>
<dbReference type="RefSeq" id="XP_030841613.1">
    <property type="nucleotide sequence ID" value="XM_030985753.1"/>
</dbReference>
<accession>A0A7M7NU87</accession>
<dbReference type="PANTHER" id="PTHR25480">
    <property type="entry name" value="LEUCINE-RICH REPEAT-CONTAINING PROTEIN 73"/>
    <property type="match status" value="1"/>
</dbReference>
<dbReference type="EnsemblMetazoa" id="XM_030985753">
    <property type="protein sequence ID" value="XP_030841613"/>
    <property type="gene ID" value="LOC115924073"/>
</dbReference>